<dbReference type="EMBL" id="JACHHG010000002">
    <property type="protein sequence ID" value="MBB6097062.1"/>
    <property type="molecule type" value="Genomic_DNA"/>
</dbReference>
<comment type="similarity">
    <text evidence="1 2">Belongs to the metallophosphoesterase superfamily. YfcE family.</text>
</comment>
<reference evidence="4 5" key="1">
    <citation type="submission" date="2020-08" db="EMBL/GenBank/DDBJ databases">
        <title>Genomic Encyclopedia of Type Strains, Phase IV (KMG-IV): sequencing the most valuable type-strain genomes for metagenomic binning, comparative biology and taxonomic classification.</title>
        <authorList>
            <person name="Goeker M."/>
        </authorList>
    </citation>
    <scope>NUCLEOTIDE SEQUENCE [LARGE SCALE GENOMIC DNA]</scope>
    <source>
        <strain evidence="4 5">DSM 21458</strain>
    </source>
</reference>
<organism evidence="4 5">
    <name type="scientific">Deinobacterium chartae</name>
    <dbReference type="NCBI Taxonomy" id="521158"/>
    <lineage>
        <taxon>Bacteria</taxon>
        <taxon>Thermotogati</taxon>
        <taxon>Deinococcota</taxon>
        <taxon>Deinococci</taxon>
        <taxon>Deinococcales</taxon>
        <taxon>Deinococcaceae</taxon>
        <taxon>Deinobacterium</taxon>
    </lineage>
</organism>
<dbReference type="Pfam" id="PF12850">
    <property type="entry name" value="Metallophos_2"/>
    <property type="match status" value="1"/>
</dbReference>
<evidence type="ECO:0000256" key="2">
    <source>
        <dbReference type="RuleBase" id="RU362039"/>
    </source>
</evidence>
<evidence type="ECO:0000256" key="1">
    <source>
        <dbReference type="ARBA" id="ARBA00008950"/>
    </source>
</evidence>
<accession>A0A841HYT0</accession>
<dbReference type="InterPro" id="IPR000979">
    <property type="entry name" value="Phosphodiesterase_MJ0936/Vps29"/>
</dbReference>
<dbReference type="EC" id="3.1.4.-" evidence="2"/>
<comment type="caution">
    <text evidence="4">The sequence shown here is derived from an EMBL/GenBank/DDBJ whole genome shotgun (WGS) entry which is preliminary data.</text>
</comment>
<comment type="cofactor">
    <cofactor evidence="2">
        <name>a divalent metal cation</name>
        <dbReference type="ChEBI" id="CHEBI:60240"/>
    </cofactor>
</comment>
<dbReference type="AlphaFoldDB" id="A0A841HYT0"/>
<dbReference type="GO" id="GO:0046872">
    <property type="term" value="F:metal ion binding"/>
    <property type="evidence" value="ECO:0007669"/>
    <property type="project" value="UniProtKB-KW"/>
</dbReference>
<dbReference type="Proteomes" id="UP000569951">
    <property type="component" value="Unassembled WGS sequence"/>
</dbReference>
<keyword evidence="5" id="KW-1185">Reference proteome</keyword>
<protein>
    <recommendedName>
        <fullName evidence="2">Phosphoesterase</fullName>
        <ecNumber evidence="2">3.1.4.-</ecNumber>
    </recommendedName>
</protein>
<feature type="domain" description="Calcineurin-like phosphoesterase" evidence="3">
    <location>
        <begin position="4"/>
        <end position="139"/>
    </location>
</feature>
<gene>
    <name evidence="4" type="ORF">HNR42_000476</name>
</gene>
<evidence type="ECO:0000259" key="3">
    <source>
        <dbReference type="Pfam" id="PF12850"/>
    </source>
</evidence>
<dbReference type="InterPro" id="IPR029052">
    <property type="entry name" value="Metallo-depent_PP-like"/>
</dbReference>
<dbReference type="InterPro" id="IPR024654">
    <property type="entry name" value="Calcineurin-like_PHP_lpxH"/>
</dbReference>
<proteinExistence type="inferred from homology"/>
<dbReference type="Gene3D" id="3.60.21.10">
    <property type="match status" value="1"/>
</dbReference>
<dbReference type="GO" id="GO:0016787">
    <property type="term" value="F:hydrolase activity"/>
    <property type="evidence" value="ECO:0007669"/>
    <property type="project" value="UniProtKB-UniRule"/>
</dbReference>
<keyword evidence="2" id="KW-0479">Metal-binding</keyword>
<dbReference type="RefSeq" id="WP_183984147.1">
    <property type="nucleotide sequence ID" value="NZ_JACHHG010000002.1"/>
</dbReference>
<name>A0A841HYT0_9DEIO</name>
<dbReference type="NCBIfam" id="TIGR00040">
    <property type="entry name" value="yfcE"/>
    <property type="match status" value="1"/>
</dbReference>
<dbReference type="SUPFAM" id="SSF56300">
    <property type="entry name" value="Metallo-dependent phosphatases"/>
    <property type="match status" value="1"/>
</dbReference>
<evidence type="ECO:0000313" key="4">
    <source>
        <dbReference type="EMBL" id="MBB6097062.1"/>
    </source>
</evidence>
<sequence length="164" mass="17289">MKTIGVLSDTHGLLRSEVLRHLAGSDLIIHAGDVGNPALLETLAQIAPVHAVRGNVDKGDWARGLPATEALEVNGAWLYVLHDLHDLDLVPHEGGFAAVISGHSHRPVLEEQGGVLYLNPGSCGPRRFSLPVSMARLRVHPGGRLEGELIDLSASVPAPQPGPG</sequence>
<evidence type="ECO:0000313" key="5">
    <source>
        <dbReference type="Proteomes" id="UP000569951"/>
    </source>
</evidence>
<dbReference type="PANTHER" id="PTHR11124">
    <property type="entry name" value="VACUOLAR SORTING PROTEIN VPS29"/>
    <property type="match status" value="1"/>
</dbReference>